<gene>
    <name evidence="1" type="ORF">RDB_LOCUS182238</name>
</gene>
<dbReference type="AlphaFoldDB" id="A0A8H3C3C3"/>
<feature type="non-terminal residue" evidence="1">
    <location>
        <position position="197"/>
    </location>
</feature>
<protein>
    <submittedName>
        <fullName evidence="1">Uncharacterized protein</fullName>
    </submittedName>
</protein>
<dbReference type="EMBL" id="CAJMWW010000509">
    <property type="protein sequence ID" value="CAE6472857.1"/>
    <property type="molecule type" value="Genomic_DNA"/>
</dbReference>
<dbReference type="PANTHER" id="PTHR33266:SF1">
    <property type="entry name" value="F-BOX DOMAIN-CONTAINING PROTEIN"/>
    <property type="match status" value="1"/>
</dbReference>
<reference evidence="1" key="1">
    <citation type="submission" date="2021-01" db="EMBL/GenBank/DDBJ databases">
        <authorList>
            <person name="Kaushik A."/>
        </authorList>
    </citation>
    <scope>NUCLEOTIDE SEQUENCE</scope>
    <source>
        <strain evidence="1">AG3-T5</strain>
    </source>
</reference>
<comment type="caution">
    <text evidence="1">The sequence shown here is derived from an EMBL/GenBank/DDBJ whole genome shotgun (WGS) entry which is preliminary data.</text>
</comment>
<feature type="non-terminal residue" evidence="1">
    <location>
        <position position="1"/>
    </location>
</feature>
<sequence length="197" mass="22090">GTTTACYFYFDEAHNLTVPPKVIEGVRSWTLYHNLGKVLAELSTLPIFFVFLSTNSHLQKFAPVARDYPSYRASDGSFLIPPFTELPFNIFVPEMYKTLETSNKARSLANACTTEVMSGMGRPLWFAHYQRWNAQQRNSTESLKAQKVDDIITFANEKLTLQGGTKDHVAESELAALSIRVGITFDSRTPASRKAEA</sequence>
<name>A0A8H3C3C3_9AGAM</name>
<evidence type="ECO:0000313" key="2">
    <source>
        <dbReference type="Proteomes" id="UP000663841"/>
    </source>
</evidence>
<dbReference type="Proteomes" id="UP000663841">
    <property type="component" value="Unassembled WGS sequence"/>
</dbReference>
<proteinExistence type="predicted"/>
<dbReference type="PANTHER" id="PTHR33266">
    <property type="entry name" value="CHROMOSOME 15, WHOLE GENOME SHOTGUN SEQUENCE"/>
    <property type="match status" value="1"/>
</dbReference>
<organism evidence="1 2">
    <name type="scientific">Rhizoctonia solani</name>
    <dbReference type="NCBI Taxonomy" id="456999"/>
    <lineage>
        <taxon>Eukaryota</taxon>
        <taxon>Fungi</taxon>
        <taxon>Dikarya</taxon>
        <taxon>Basidiomycota</taxon>
        <taxon>Agaricomycotina</taxon>
        <taxon>Agaricomycetes</taxon>
        <taxon>Cantharellales</taxon>
        <taxon>Ceratobasidiaceae</taxon>
        <taxon>Rhizoctonia</taxon>
    </lineage>
</organism>
<evidence type="ECO:0000313" key="1">
    <source>
        <dbReference type="EMBL" id="CAE6472857.1"/>
    </source>
</evidence>
<accession>A0A8H3C3C3</accession>